<evidence type="ECO:0000256" key="5">
    <source>
        <dbReference type="ARBA" id="ARBA00022519"/>
    </source>
</evidence>
<evidence type="ECO:0000259" key="15">
    <source>
        <dbReference type="PROSITE" id="PS50111"/>
    </source>
</evidence>
<evidence type="ECO:0000256" key="9">
    <source>
        <dbReference type="ARBA" id="ARBA00023224"/>
    </source>
</evidence>
<dbReference type="InterPro" id="IPR003660">
    <property type="entry name" value="HAMP_dom"/>
</dbReference>
<keyword evidence="5" id="KW-0997">Cell inner membrane</keyword>
<name>A0A0E3YBH8_9BURK</name>
<dbReference type="CDD" id="cd11386">
    <property type="entry name" value="MCP_signal"/>
    <property type="match status" value="1"/>
</dbReference>
<keyword evidence="3" id="KW-0488">Methylation</keyword>
<dbReference type="Proteomes" id="UP000035050">
    <property type="component" value="Chromosome"/>
</dbReference>
<dbReference type="Gene3D" id="1.10.287.950">
    <property type="entry name" value="Methyl-accepting chemotaxis protein"/>
    <property type="match status" value="1"/>
</dbReference>
<reference evidence="17" key="1">
    <citation type="submission" date="2016-06" db="EMBL/GenBank/DDBJ databases">
        <title>Pandoraea oxalativorans DSM 23570 Genome Sequencing.</title>
        <authorList>
            <person name="Ee R."/>
            <person name="Lim Y.-L."/>
            <person name="Yong D."/>
            <person name="Yin W.-F."/>
            <person name="Chan K.-G."/>
        </authorList>
    </citation>
    <scope>NUCLEOTIDE SEQUENCE</scope>
    <source>
        <strain evidence="17">DSM 23570</strain>
    </source>
</reference>
<dbReference type="GO" id="GO:0005886">
    <property type="term" value="C:plasma membrane"/>
    <property type="evidence" value="ECO:0007669"/>
    <property type="project" value="UniProtKB-SubCell"/>
</dbReference>
<keyword evidence="8 14" id="KW-0472">Membrane</keyword>
<feature type="domain" description="Methyl-accepting transducer" evidence="15">
    <location>
        <begin position="269"/>
        <end position="498"/>
    </location>
</feature>
<dbReference type="Pfam" id="PF02203">
    <property type="entry name" value="TarH"/>
    <property type="match status" value="1"/>
</dbReference>
<evidence type="ECO:0000256" key="10">
    <source>
        <dbReference type="ARBA" id="ARBA00029447"/>
    </source>
</evidence>
<dbReference type="SUPFAM" id="SSF58104">
    <property type="entry name" value="Methyl-accepting chemotaxis protein (MCP) signaling domain"/>
    <property type="match status" value="1"/>
</dbReference>
<dbReference type="PANTHER" id="PTHR43531:SF14">
    <property type="entry name" value="METHYL-ACCEPTING CHEMOTAXIS PROTEIN I-RELATED"/>
    <property type="match status" value="1"/>
</dbReference>
<dbReference type="GO" id="GO:0006935">
    <property type="term" value="P:chemotaxis"/>
    <property type="evidence" value="ECO:0007669"/>
    <property type="project" value="UniProtKB-KW"/>
</dbReference>
<dbReference type="GO" id="GO:0007165">
    <property type="term" value="P:signal transduction"/>
    <property type="evidence" value="ECO:0007669"/>
    <property type="project" value="UniProtKB-KW"/>
</dbReference>
<keyword evidence="7 14" id="KW-1133">Transmembrane helix</keyword>
<dbReference type="SMART" id="SM00304">
    <property type="entry name" value="HAMP"/>
    <property type="match status" value="1"/>
</dbReference>
<feature type="region of interest" description="Disordered" evidence="13">
    <location>
        <begin position="544"/>
        <end position="605"/>
    </location>
</feature>
<dbReference type="InterPro" id="IPR004090">
    <property type="entry name" value="Chemotax_Me-accpt_rcpt"/>
</dbReference>
<proteinExistence type="inferred from homology"/>
<dbReference type="RefSeq" id="WP_046290198.1">
    <property type="nucleotide sequence ID" value="NZ_CP011253.3"/>
</dbReference>
<feature type="coiled-coil region" evidence="12">
    <location>
        <begin position="469"/>
        <end position="507"/>
    </location>
</feature>
<sequence length="605" mass="63033">MFKNVTIRARLTLALGLFMVLLVVGAAVGLVSLRQSNASLQEIYTNDMASARSLAQTTISTLGARVTLSRIEFIADPTEIKSAIDSVRNNLKKADDSWASYAALPMNDGEKALADAVIAARGKVNNDGILPALKAIESGDIPDFHAKTVMDVPRLFADYTKAMTALADLQVKNAEDRYVAAQARYTMVMWMVGIGLGLGLIVGIITQITLTRAIVGPIDDAIRHFEKIAGGDLTQRIDVWNETETGRLFKGVKHMQDSLVRTVAEVRSGTESITSAAQQIAAGNTDLSARTEQQAASLEETASSMEQLTATVRQNADNARQASQLAVNASEIATRGGQVSGQVGETMDGISTSSNKIVDIISVIDGIAFQTNILALNAAVEAARAGEQGRGFAVVAGEVRTLAQRSAAAAKEIKALIEDSSRRVQDGTALVAQQGHTMNEIVQAVKRVTDIMGEISAASAEQSSGIEQVNRAITQMDEVTQQNAALVEEAAAAAGSLEEQANRLKTTVSVFRVDASQVATGYAAHATPAAPAAPALAALPSAAPAARPTPAKKKAAAPAAPAAPASAAAPKATPAPAPLRKPAPAAAPAASRTGTDDANGDWETF</sequence>
<gene>
    <name evidence="17" type="ORF">MB84_04150</name>
</gene>
<keyword evidence="6 14" id="KW-0812">Transmembrane</keyword>
<dbReference type="InterPro" id="IPR051310">
    <property type="entry name" value="MCP_chemotaxis"/>
</dbReference>
<dbReference type="SMART" id="SM00283">
    <property type="entry name" value="MA"/>
    <property type="match status" value="1"/>
</dbReference>
<dbReference type="FunFam" id="1.10.287.950:FF:000001">
    <property type="entry name" value="Methyl-accepting chemotaxis sensory transducer"/>
    <property type="match status" value="1"/>
</dbReference>
<dbReference type="HOGENOM" id="CLU_000445_107_16_4"/>
<evidence type="ECO:0000256" key="6">
    <source>
        <dbReference type="ARBA" id="ARBA00022692"/>
    </source>
</evidence>
<feature type="compositionally biased region" description="Low complexity" evidence="13">
    <location>
        <begin position="556"/>
        <end position="572"/>
    </location>
</feature>
<dbReference type="PROSITE" id="PS50885">
    <property type="entry name" value="HAMP"/>
    <property type="match status" value="1"/>
</dbReference>
<evidence type="ECO:0000256" key="14">
    <source>
        <dbReference type="SAM" id="Phobius"/>
    </source>
</evidence>
<dbReference type="CDD" id="cd06225">
    <property type="entry name" value="HAMP"/>
    <property type="match status" value="1"/>
</dbReference>
<dbReference type="InterPro" id="IPR035440">
    <property type="entry name" value="4HB_MCP_dom_sf"/>
</dbReference>
<evidence type="ECO:0000313" key="17">
    <source>
        <dbReference type="EMBL" id="AKC68821.1"/>
    </source>
</evidence>
<keyword evidence="4" id="KW-0145">Chemotaxis</keyword>
<dbReference type="Gene3D" id="1.20.120.30">
    <property type="entry name" value="Aspartate receptor, ligand-binding domain"/>
    <property type="match status" value="1"/>
</dbReference>
<comment type="similarity">
    <text evidence="10">Belongs to the methyl-accepting chemotaxis (MCP) protein family.</text>
</comment>
<dbReference type="PATRIC" id="fig|573737.6.peg.1615"/>
<keyword evidence="18" id="KW-1185">Reference proteome</keyword>
<dbReference type="Pfam" id="PF00015">
    <property type="entry name" value="MCPsignal"/>
    <property type="match status" value="1"/>
</dbReference>
<dbReference type="SUPFAM" id="SSF47170">
    <property type="entry name" value="Aspartate receptor, ligand-binding domain"/>
    <property type="match status" value="1"/>
</dbReference>
<keyword evidence="12" id="KW-0175">Coiled coil</keyword>
<evidence type="ECO:0000256" key="11">
    <source>
        <dbReference type="PROSITE-ProRule" id="PRU00284"/>
    </source>
</evidence>
<evidence type="ECO:0000256" key="13">
    <source>
        <dbReference type="SAM" id="MobiDB-lite"/>
    </source>
</evidence>
<feature type="transmembrane region" description="Helical" evidence="14">
    <location>
        <begin position="187"/>
        <end position="205"/>
    </location>
</feature>
<dbReference type="PANTHER" id="PTHR43531">
    <property type="entry name" value="PROTEIN ICFG"/>
    <property type="match status" value="1"/>
</dbReference>
<organism evidence="17 18">
    <name type="scientific">Pandoraea oxalativorans</name>
    <dbReference type="NCBI Taxonomy" id="573737"/>
    <lineage>
        <taxon>Bacteria</taxon>
        <taxon>Pseudomonadati</taxon>
        <taxon>Pseudomonadota</taxon>
        <taxon>Betaproteobacteria</taxon>
        <taxon>Burkholderiales</taxon>
        <taxon>Burkholderiaceae</taxon>
        <taxon>Pandoraea</taxon>
    </lineage>
</organism>
<evidence type="ECO:0000256" key="1">
    <source>
        <dbReference type="ARBA" id="ARBA00004429"/>
    </source>
</evidence>
<evidence type="ECO:0008006" key="19">
    <source>
        <dbReference type="Google" id="ProtNLM"/>
    </source>
</evidence>
<keyword evidence="9 11" id="KW-0807">Transducer</keyword>
<evidence type="ECO:0000313" key="18">
    <source>
        <dbReference type="Proteomes" id="UP000035050"/>
    </source>
</evidence>
<accession>A0A0E3YBH8</accession>
<feature type="domain" description="HAMP" evidence="16">
    <location>
        <begin position="212"/>
        <end position="264"/>
    </location>
</feature>
<evidence type="ECO:0000256" key="7">
    <source>
        <dbReference type="ARBA" id="ARBA00022989"/>
    </source>
</evidence>
<protein>
    <recommendedName>
        <fullName evidence="19">Chemotaxis protein</fullName>
    </recommendedName>
</protein>
<evidence type="ECO:0000259" key="16">
    <source>
        <dbReference type="PROSITE" id="PS50885"/>
    </source>
</evidence>
<dbReference type="PRINTS" id="PR00260">
    <property type="entry name" value="CHEMTRNSDUCR"/>
</dbReference>
<dbReference type="InterPro" id="IPR003122">
    <property type="entry name" value="Tar_rcpt_lig-bd"/>
</dbReference>
<dbReference type="KEGG" id="pox:MB84_04150"/>
<feature type="compositionally biased region" description="Low complexity" evidence="13">
    <location>
        <begin position="582"/>
        <end position="592"/>
    </location>
</feature>
<dbReference type="EMBL" id="CP011253">
    <property type="protein sequence ID" value="AKC68821.1"/>
    <property type="molecule type" value="Genomic_DNA"/>
</dbReference>
<dbReference type="OrthoDB" id="5298208at2"/>
<evidence type="ECO:0000256" key="4">
    <source>
        <dbReference type="ARBA" id="ARBA00022500"/>
    </source>
</evidence>
<dbReference type="PROSITE" id="PS50111">
    <property type="entry name" value="CHEMOTAXIS_TRANSDUC_2"/>
    <property type="match status" value="1"/>
</dbReference>
<comment type="subcellular location">
    <subcellularLocation>
        <location evidence="1">Cell inner membrane</location>
        <topology evidence="1">Multi-pass membrane protein</topology>
    </subcellularLocation>
</comment>
<evidence type="ECO:0000256" key="3">
    <source>
        <dbReference type="ARBA" id="ARBA00022481"/>
    </source>
</evidence>
<evidence type="ECO:0000256" key="2">
    <source>
        <dbReference type="ARBA" id="ARBA00022475"/>
    </source>
</evidence>
<dbReference type="InterPro" id="IPR004089">
    <property type="entry name" value="MCPsignal_dom"/>
</dbReference>
<evidence type="ECO:0000256" key="12">
    <source>
        <dbReference type="SAM" id="Coils"/>
    </source>
</evidence>
<dbReference type="GO" id="GO:0004888">
    <property type="term" value="F:transmembrane signaling receptor activity"/>
    <property type="evidence" value="ECO:0007669"/>
    <property type="project" value="InterPro"/>
</dbReference>
<keyword evidence="2" id="KW-1003">Cell membrane</keyword>
<dbReference type="Pfam" id="PF00672">
    <property type="entry name" value="HAMP"/>
    <property type="match status" value="1"/>
</dbReference>
<dbReference type="AlphaFoldDB" id="A0A0E3YBH8"/>
<evidence type="ECO:0000256" key="8">
    <source>
        <dbReference type="ARBA" id="ARBA00023136"/>
    </source>
</evidence>